<dbReference type="CDD" id="cd16917">
    <property type="entry name" value="HATPase_UhpB-NarQ-NarX-like"/>
    <property type="match status" value="1"/>
</dbReference>
<name>A0A4Q7KM84_9PSEU</name>
<dbReference type="Pfam" id="PF13796">
    <property type="entry name" value="Sensor"/>
    <property type="match status" value="1"/>
</dbReference>
<organism evidence="13 14">
    <name type="scientific">Herbihabitans rhizosphaerae</name>
    <dbReference type="NCBI Taxonomy" id="1872711"/>
    <lineage>
        <taxon>Bacteria</taxon>
        <taxon>Bacillati</taxon>
        <taxon>Actinomycetota</taxon>
        <taxon>Actinomycetes</taxon>
        <taxon>Pseudonocardiales</taxon>
        <taxon>Pseudonocardiaceae</taxon>
        <taxon>Herbihabitans</taxon>
    </lineage>
</organism>
<dbReference type="GO" id="GO:0046983">
    <property type="term" value="F:protein dimerization activity"/>
    <property type="evidence" value="ECO:0007669"/>
    <property type="project" value="InterPro"/>
</dbReference>
<evidence type="ECO:0000256" key="7">
    <source>
        <dbReference type="ARBA" id="ARBA00022840"/>
    </source>
</evidence>
<feature type="transmembrane region" description="Helical" evidence="9">
    <location>
        <begin position="47"/>
        <end position="66"/>
    </location>
</feature>
<evidence type="ECO:0000313" key="14">
    <source>
        <dbReference type="Proteomes" id="UP000294257"/>
    </source>
</evidence>
<keyword evidence="5" id="KW-0547">Nucleotide-binding</keyword>
<keyword evidence="9" id="KW-0812">Transmembrane</keyword>
<dbReference type="PANTHER" id="PTHR24421">
    <property type="entry name" value="NITRATE/NITRITE SENSOR PROTEIN NARX-RELATED"/>
    <property type="match status" value="1"/>
</dbReference>
<evidence type="ECO:0000256" key="3">
    <source>
        <dbReference type="ARBA" id="ARBA00022553"/>
    </source>
</evidence>
<evidence type="ECO:0000256" key="6">
    <source>
        <dbReference type="ARBA" id="ARBA00022777"/>
    </source>
</evidence>
<dbReference type="GO" id="GO:0005524">
    <property type="term" value="F:ATP binding"/>
    <property type="evidence" value="ECO:0007669"/>
    <property type="project" value="UniProtKB-KW"/>
</dbReference>
<proteinExistence type="predicted"/>
<evidence type="ECO:0000313" key="13">
    <source>
        <dbReference type="EMBL" id="RZS37010.1"/>
    </source>
</evidence>
<dbReference type="PANTHER" id="PTHR24421:SF10">
    <property type="entry name" value="NITRATE_NITRITE SENSOR PROTEIN NARQ"/>
    <property type="match status" value="1"/>
</dbReference>
<dbReference type="Pfam" id="PF07730">
    <property type="entry name" value="HisKA_3"/>
    <property type="match status" value="1"/>
</dbReference>
<feature type="domain" description="Signal transduction histidine kinase subgroup 3 dimerisation and phosphoacceptor" evidence="11">
    <location>
        <begin position="184"/>
        <end position="251"/>
    </location>
</feature>
<dbReference type="InterPro" id="IPR011712">
    <property type="entry name" value="Sig_transdc_His_kin_sub3_dim/P"/>
</dbReference>
<dbReference type="OrthoDB" id="5241729at2"/>
<keyword evidence="4" id="KW-0808">Transferase</keyword>
<evidence type="ECO:0000259" key="12">
    <source>
        <dbReference type="Pfam" id="PF13796"/>
    </source>
</evidence>
<keyword evidence="9" id="KW-1133">Transmembrane helix</keyword>
<evidence type="ECO:0000256" key="2">
    <source>
        <dbReference type="ARBA" id="ARBA00012438"/>
    </source>
</evidence>
<keyword evidence="7" id="KW-0067">ATP-binding</keyword>
<comment type="catalytic activity">
    <reaction evidence="1">
        <text>ATP + protein L-histidine = ADP + protein N-phospho-L-histidine.</text>
        <dbReference type="EC" id="2.7.13.3"/>
    </reaction>
</comment>
<dbReference type="InterPro" id="IPR003594">
    <property type="entry name" value="HATPase_dom"/>
</dbReference>
<dbReference type="RefSeq" id="WP_130345615.1">
    <property type="nucleotide sequence ID" value="NZ_SGWQ01000006.1"/>
</dbReference>
<keyword evidence="3" id="KW-0597">Phosphoprotein</keyword>
<evidence type="ECO:0000259" key="11">
    <source>
        <dbReference type="Pfam" id="PF07730"/>
    </source>
</evidence>
<evidence type="ECO:0000256" key="5">
    <source>
        <dbReference type="ARBA" id="ARBA00022741"/>
    </source>
</evidence>
<dbReference type="GO" id="GO:0000155">
    <property type="term" value="F:phosphorelay sensor kinase activity"/>
    <property type="evidence" value="ECO:0007669"/>
    <property type="project" value="InterPro"/>
</dbReference>
<feature type="transmembrane region" description="Helical" evidence="9">
    <location>
        <begin position="20"/>
        <end position="40"/>
    </location>
</feature>
<dbReference type="Pfam" id="PF02518">
    <property type="entry name" value="HATPase_c"/>
    <property type="match status" value="1"/>
</dbReference>
<dbReference type="AlphaFoldDB" id="A0A4Q7KM84"/>
<feature type="transmembrane region" description="Helical" evidence="9">
    <location>
        <begin position="116"/>
        <end position="139"/>
    </location>
</feature>
<comment type="caution">
    <text evidence="13">The sequence shown here is derived from an EMBL/GenBank/DDBJ whole genome shotgun (WGS) entry which is preliminary data.</text>
</comment>
<dbReference type="EC" id="2.7.13.3" evidence="2"/>
<reference evidence="13 14" key="1">
    <citation type="submission" date="2019-02" db="EMBL/GenBank/DDBJ databases">
        <title>Genomic Encyclopedia of Type Strains, Phase IV (KMG-IV): sequencing the most valuable type-strain genomes for metagenomic binning, comparative biology and taxonomic classification.</title>
        <authorList>
            <person name="Goeker M."/>
        </authorList>
    </citation>
    <scope>NUCLEOTIDE SEQUENCE [LARGE SCALE GENOMIC DNA]</scope>
    <source>
        <strain evidence="13 14">DSM 101727</strain>
    </source>
</reference>
<keyword evidence="6 13" id="KW-0418">Kinase</keyword>
<dbReference type="InterPro" id="IPR036890">
    <property type="entry name" value="HATPase_C_sf"/>
</dbReference>
<evidence type="ECO:0000256" key="1">
    <source>
        <dbReference type="ARBA" id="ARBA00000085"/>
    </source>
</evidence>
<evidence type="ECO:0000256" key="8">
    <source>
        <dbReference type="ARBA" id="ARBA00023012"/>
    </source>
</evidence>
<accession>A0A4Q7KM84</accession>
<keyword evidence="8" id="KW-0902">Two-component regulatory system</keyword>
<sequence length="380" mass="40621">MPQWREFKGPLWTLFHGVEALVLAVTAIAVVAPLLVLTFVGFGLIPIAGSGFPLLALGIMGTRWLARRHRTWASNVLGIKIENPYRPLPSGPVGRLKTVIADPATWRDILWLPVNATVGAFLAFTQFALSFPVLIGMWANPKLRWVQARITRSLLAPTESAKLTARVEQLASSRAETVDASAAELRRIERDLHDGAQARLVALGMNLGMAEDAIDRDPTMARDMLIEARQSTTKALVELRDLVRGIHPPVLADRGLDGGVQALALDCALTVDVDIELEGRAPAPVESAAYFAVSEVLTNAAKHSGAGHAWIHVRHTEGSLQMQVVDNGHGGADLDAGTGLRGIQRRLAAFDGTLVLTSPPGGPTVVSMSVPCVLSAGPRS</sequence>
<evidence type="ECO:0000256" key="9">
    <source>
        <dbReference type="SAM" id="Phobius"/>
    </source>
</evidence>
<dbReference type="InterPro" id="IPR050482">
    <property type="entry name" value="Sensor_HK_TwoCompSys"/>
</dbReference>
<dbReference type="Proteomes" id="UP000294257">
    <property type="component" value="Unassembled WGS sequence"/>
</dbReference>
<dbReference type="SUPFAM" id="SSF55874">
    <property type="entry name" value="ATPase domain of HSP90 chaperone/DNA topoisomerase II/histidine kinase"/>
    <property type="match status" value="1"/>
</dbReference>
<dbReference type="Gene3D" id="1.20.5.1930">
    <property type="match status" value="1"/>
</dbReference>
<feature type="domain" description="Histidine kinase/HSP90-like ATPase" evidence="10">
    <location>
        <begin position="288"/>
        <end position="371"/>
    </location>
</feature>
<gene>
    <name evidence="13" type="ORF">EV193_106245</name>
</gene>
<evidence type="ECO:0000259" key="10">
    <source>
        <dbReference type="Pfam" id="PF02518"/>
    </source>
</evidence>
<protein>
    <recommendedName>
        <fullName evidence="2">histidine kinase</fullName>
        <ecNumber evidence="2">2.7.13.3</ecNumber>
    </recommendedName>
</protein>
<feature type="domain" description="Putative sensor" evidence="12">
    <location>
        <begin position="22"/>
        <end position="140"/>
    </location>
</feature>
<evidence type="ECO:0000256" key="4">
    <source>
        <dbReference type="ARBA" id="ARBA00022679"/>
    </source>
</evidence>
<keyword evidence="14" id="KW-1185">Reference proteome</keyword>
<keyword evidence="9" id="KW-0472">Membrane</keyword>
<dbReference type="Gene3D" id="3.30.565.10">
    <property type="entry name" value="Histidine kinase-like ATPase, C-terminal domain"/>
    <property type="match status" value="1"/>
</dbReference>
<dbReference type="EMBL" id="SGWQ01000006">
    <property type="protein sequence ID" value="RZS37010.1"/>
    <property type="molecule type" value="Genomic_DNA"/>
</dbReference>
<dbReference type="GO" id="GO:0016020">
    <property type="term" value="C:membrane"/>
    <property type="evidence" value="ECO:0007669"/>
    <property type="project" value="InterPro"/>
</dbReference>
<dbReference type="InterPro" id="IPR025828">
    <property type="entry name" value="Put_sensor_dom"/>
</dbReference>